<feature type="transmembrane region" description="Helical" evidence="1">
    <location>
        <begin position="21"/>
        <end position="44"/>
    </location>
</feature>
<accession>U7A1M7</accession>
<keyword evidence="1" id="KW-0472">Membrane</keyword>
<keyword evidence="1" id="KW-1133">Transmembrane helix</keyword>
<sequence>MNQKRTRIPLPHPKPVDNRSGAWLLLVVGTVLLLLSGLLAWTLAGALVDGQIVTGNRAGPRHLYSLALQPTQFYGELLWQGLTTLLLGALAAAALWIGRSLMVADRPRR</sequence>
<dbReference type="AlphaFoldDB" id="U7A1M7"/>
<evidence type="ECO:0000313" key="4">
    <source>
        <dbReference type="Proteomes" id="UP000486534"/>
    </source>
</evidence>
<dbReference type="EMBL" id="CP133164">
    <property type="protein sequence ID" value="WMN18168.1"/>
    <property type="molecule type" value="Genomic_DNA"/>
</dbReference>
<proteinExistence type="predicted"/>
<evidence type="ECO:0000256" key="1">
    <source>
        <dbReference type="SAM" id="Phobius"/>
    </source>
</evidence>
<organism evidence="2 4">
    <name type="scientific">Pseudomonas piscis</name>
    <dbReference type="NCBI Taxonomy" id="2614538"/>
    <lineage>
        <taxon>Bacteria</taxon>
        <taxon>Pseudomonadati</taxon>
        <taxon>Pseudomonadota</taxon>
        <taxon>Gammaproteobacteria</taxon>
        <taxon>Pseudomonadales</taxon>
        <taxon>Pseudomonadaceae</taxon>
        <taxon>Pseudomonas</taxon>
    </lineage>
</organism>
<evidence type="ECO:0008006" key="6">
    <source>
        <dbReference type="Google" id="ProtNLM"/>
    </source>
</evidence>
<reference evidence="3 5" key="2">
    <citation type="journal article" date="2023" name="Access Microbiol">
        <title>The genome of a steinernematid-associated Pseudomonas piscis bacterium encodes the biosynthesis of insect toxins.</title>
        <authorList>
            <person name="Awori R.M."/>
            <person name="Hendre P."/>
            <person name="Amugune N.O."/>
        </authorList>
    </citation>
    <scope>NUCLEOTIDE SEQUENCE [LARGE SCALE GENOMIC DNA]</scope>
    <source>
        <strain evidence="3 5">75</strain>
    </source>
</reference>
<dbReference type="RefSeq" id="WP_022639231.1">
    <property type="nucleotide sequence ID" value="NZ_AVOY01000013.1"/>
</dbReference>
<evidence type="ECO:0000313" key="5">
    <source>
        <dbReference type="Proteomes" id="UP001237292"/>
    </source>
</evidence>
<name>U7A1M7_9PSED</name>
<accession>A0A7X1PPU1</accession>
<evidence type="ECO:0000313" key="2">
    <source>
        <dbReference type="EMBL" id="MQA56201.1"/>
    </source>
</evidence>
<reference evidence="2 4" key="1">
    <citation type="submission" date="2019-10" db="EMBL/GenBank/DDBJ databases">
        <title>Pseudomonas dajingensis sp. nov., isolated from the profound head ulcers of farmed Murray cod (Maccullochella peelii peelii).</title>
        <authorList>
            <person name="Liu Y."/>
        </authorList>
    </citation>
    <scope>NUCLEOTIDE SEQUENCE [LARGE SCALE GENOMIC DNA]</scope>
    <source>
        <strain evidence="2 4">MC042</strain>
    </source>
</reference>
<keyword evidence="5" id="KW-1185">Reference proteome</keyword>
<evidence type="ECO:0000313" key="3">
    <source>
        <dbReference type="EMBL" id="WMN18168.1"/>
    </source>
</evidence>
<dbReference type="Proteomes" id="UP001237292">
    <property type="component" value="Chromosome"/>
</dbReference>
<protein>
    <recommendedName>
        <fullName evidence="6">Type VI secretion protein</fullName>
    </recommendedName>
</protein>
<dbReference type="Proteomes" id="UP000486534">
    <property type="component" value="Unassembled WGS sequence"/>
</dbReference>
<keyword evidence="1" id="KW-0812">Transmembrane</keyword>
<dbReference type="EMBL" id="WHUV01000004">
    <property type="protein sequence ID" value="MQA56201.1"/>
    <property type="molecule type" value="Genomic_DNA"/>
</dbReference>
<gene>
    <name evidence="2" type="ORF">GDH07_23030</name>
    <name evidence="3" type="ORF">QL104_01820</name>
</gene>
<feature type="transmembrane region" description="Helical" evidence="1">
    <location>
        <begin position="77"/>
        <end position="98"/>
    </location>
</feature>